<dbReference type="Proteomes" id="UP000464524">
    <property type="component" value="Chromosome"/>
</dbReference>
<dbReference type="InterPro" id="IPR006674">
    <property type="entry name" value="HD_domain"/>
</dbReference>
<dbReference type="AlphaFoldDB" id="A0A857JFW6"/>
<dbReference type="OrthoDB" id="9797344at2"/>
<protein>
    <recommendedName>
        <fullName evidence="1">HD domain-containing protein</fullName>
    </recommendedName>
</protein>
<accession>A0A857JFW6</accession>
<organism evidence="2 3">
    <name type="scientific">Paraglaciecola mesophila</name>
    <dbReference type="NCBI Taxonomy" id="197222"/>
    <lineage>
        <taxon>Bacteria</taxon>
        <taxon>Pseudomonadati</taxon>
        <taxon>Pseudomonadota</taxon>
        <taxon>Gammaproteobacteria</taxon>
        <taxon>Alteromonadales</taxon>
        <taxon>Alteromonadaceae</taxon>
        <taxon>Paraglaciecola</taxon>
    </lineage>
</organism>
<evidence type="ECO:0000259" key="1">
    <source>
        <dbReference type="Pfam" id="PF01966"/>
    </source>
</evidence>
<reference evidence="2 3" key="1">
    <citation type="submission" date="2019-12" db="EMBL/GenBank/DDBJ databases">
        <title>Genome sequencing and assembly of endphytes of Porphyra tenera.</title>
        <authorList>
            <person name="Park J.M."/>
            <person name="Shin R."/>
            <person name="Jo S.H."/>
        </authorList>
    </citation>
    <scope>NUCLEOTIDE SEQUENCE [LARGE SCALE GENOMIC DNA]</scope>
    <source>
        <strain evidence="2 3">GPM4</strain>
    </source>
</reference>
<feature type="domain" description="HD" evidence="1">
    <location>
        <begin position="24"/>
        <end position="126"/>
    </location>
</feature>
<dbReference type="Pfam" id="PF01966">
    <property type="entry name" value="HD"/>
    <property type="match status" value="1"/>
</dbReference>
<dbReference type="Gene3D" id="1.10.3210.50">
    <property type="match status" value="1"/>
</dbReference>
<dbReference type="KEGG" id="pmes:FX988_00780"/>
<gene>
    <name evidence="2" type="ORF">FX988_00780</name>
</gene>
<keyword evidence="3" id="KW-1185">Reference proteome</keyword>
<evidence type="ECO:0000313" key="2">
    <source>
        <dbReference type="EMBL" id="QHJ10566.1"/>
    </source>
</evidence>
<sequence>MDLFVAKMAEFIKVEMNTDAAHDLQHVKRVVLNAKQLCDAERANEWVVMPAVWLHDCVTLPKNHPERAMSSTMAADKALAFLSEIGYPQEHFDHIHHAIVAHSYSADIAPKSLEACIVQDADRLDAIGAIGIARCLQVGTALERDLYEVTDPFALYRDIDDKHFTLDHFFQKLLRLEEMLHTDEAKREGRIRTDFMHHYLRQLGHEIGVRRS</sequence>
<dbReference type="PANTHER" id="PTHR33594">
    <property type="entry name" value="SUPERFAMILY HYDROLASE, PUTATIVE (AFU_ORTHOLOGUE AFUA_1G03035)-RELATED"/>
    <property type="match status" value="1"/>
</dbReference>
<dbReference type="CDD" id="cd00077">
    <property type="entry name" value="HDc"/>
    <property type="match status" value="1"/>
</dbReference>
<name>A0A857JFW6_9ALTE</name>
<dbReference type="EMBL" id="CP047656">
    <property type="protein sequence ID" value="QHJ10566.1"/>
    <property type="molecule type" value="Genomic_DNA"/>
</dbReference>
<evidence type="ECO:0000313" key="3">
    <source>
        <dbReference type="Proteomes" id="UP000464524"/>
    </source>
</evidence>
<proteinExistence type="predicted"/>
<dbReference type="PANTHER" id="PTHR33594:SF1">
    <property type="entry name" value="HD_PDEASE DOMAIN-CONTAINING PROTEIN"/>
    <property type="match status" value="1"/>
</dbReference>
<dbReference type="RefSeq" id="WP_160178430.1">
    <property type="nucleotide sequence ID" value="NZ_CP047656.1"/>
</dbReference>
<dbReference type="InterPro" id="IPR003607">
    <property type="entry name" value="HD/PDEase_dom"/>
</dbReference>
<dbReference type="SUPFAM" id="SSF109604">
    <property type="entry name" value="HD-domain/PDEase-like"/>
    <property type="match status" value="1"/>
</dbReference>